<accession>A0A4P9ZA54</accession>
<evidence type="ECO:0000256" key="1">
    <source>
        <dbReference type="SAM" id="MobiDB-lite"/>
    </source>
</evidence>
<protein>
    <submittedName>
        <fullName evidence="3">Galactose oxidase</fullName>
    </submittedName>
</protein>
<dbReference type="SUPFAM" id="SSF117281">
    <property type="entry name" value="Kelch motif"/>
    <property type="match status" value="1"/>
</dbReference>
<dbReference type="InterPro" id="IPR052588">
    <property type="entry name" value="Kelch_domain_protein"/>
</dbReference>
<feature type="compositionally biased region" description="Acidic residues" evidence="1">
    <location>
        <begin position="488"/>
        <end position="526"/>
    </location>
</feature>
<dbReference type="InterPro" id="IPR015915">
    <property type="entry name" value="Kelch-typ_b-propeller"/>
</dbReference>
<organism evidence="3 4">
    <name type="scientific">Metschnikowia bicuspidata</name>
    <dbReference type="NCBI Taxonomy" id="27322"/>
    <lineage>
        <taxon>Eukaryota</taxon>
        <taxon>Fungi</taxon>
        <taxon>Dikarya</taxon>
        <taxon>Ascomycota</taxon>
        <taxon>Saccharomycotina</taxon>
        <taxon>Pichiomycetes</taxon>
        <taxon>Metschnikowiaceae</taxon>
        <taxon>Metschnikowia</taxon>
    </lineage>
</organism>
<feature type="region of interest" description="Disordered" evidence="1">
    <location>
        <begin position="1"/>
        <end position="42"/>
    </location>
</feature>
<dbReference type="InterPro" id="IPR025183">
    <property type="entry name" value="DUF4110"/>
</dbReference>
<keyword evidence="4" id="KW-1185">Reference proteome</keyword>
<dbReference type="OrthoDB" id="4447at2759"/>
<dbReference type="PANTHER" id="PTHR46063:SF1">
    <property type="entry name" value="KELCH DOMAIN-CONTAINING PROTEIN 4"/>
    <property type="match status" value="1"/>
</dbReference>
<evidence type="ECO:0000313" key="4">
    <source>
        <dbReference type="Proteomes" id="UP000268321"/>
    </source>
</evidence>
<dbReference type="PANTHER" id="PTHR46063">
    <property type="entry name" value="KELCH DOMAIN-CONTAINING PROTEIN"/>
    <property type="match status" value="1"/>
</dbReference>
<gene>
    <name evidence="3" type="ORF">METBISCDRAFT_18619</name>
</gene>
<evidence type="ECO:0000259" key="2">
    <source>
        <dbReference type="Pfam" id="PF13422"/>
    </source>
</evidence>
<feature type="domain" description="DUF4110" evidence="2">
    <location>
        <begin position="528"/>
        <end position="612"/>
    </location>
</feature>
<dbReference type="Pfam" id="PF24681">
    <property type="entry name" value="Kelch_KLHDC2_KLHL20_DRC7"/>
    <property type="match status" value="1"/>
</dbReference>
<feature type="region of interest" description="Disordered" evidence="1">
    <location>
        <begin position="484"/>
        <end position="534"/>
    </location>
</feature>
<dbReference type="EMBL" id="ML004486">
    <property type="protein sequence ID" value="RKP29468.1"/>
    <property type="molecule type" value="Genomic_DNA"/>
</dbReference>
<feature type="compositionally biased region" description="Basic and acidic residues" evidence="1">
    <location>
        <begin position="7"/>
        <end position="40"/>
    </location>
</feature>
<dbReference type="AlphaFoldDB" id="A0A4P9ZA54"/>
<dbReference type="Gene3D" id="2.120.10.80">
    <property type="entry name" value="Kelch-type beta propeller"/>
    <property type="match status" value="3"/>
</dbReference>
<proteinExistence type="predicted"/>
<dbReference type="Proteomes" id="UP000268321">
    <property type="component" value="Unassembled WGS sequence"/>
</dbReference>
<sequence length="616" mass="71513">MAKKDKKLKEAKQARAAEKQKKNESKSEEKSKKLAKKHGDDDDQDIDAILEQFAREQAELTTIKVDVCERPRKRLNPSIVASPLRGKRELILFGGEVTDGAVSRFYNDLYTYAVENNTWRKYTSKNAPLPRSSHAMCAHPSGVVVMFGGEFSSPKQSTFYHYGDTWVLDAESKEWEKADTKQAPLARSGHRLCVWKNYIILHGGFRDTGYLTTYLQDMWLFDITTYKWTEVTFPQAHAIPDARSGHSLIPHPEGAVIYGGYCKTKVKKGEQKGKVFTDTWLVKMKADPKTIRFERRKKQGFQPSPRVGCCMVPHKNRGIMFGGVYDFEESTEDLASQFYNTLQSYQTETNRWYALSLKLRKNKAKPQPKEASREDELESILNLILAKAKLADDEEEEVPQTEILRRLEERDELENTKTEFPVMKKMPHPRFNATTCVVDDTFYIYGGLFERDEQEFNLDSFYAIDLNKLDDVKVIWEDLSELDRMAVDSEEEDDEEEDEDEEDDDIEEDEEDEEDEEPEEEPEEAYPDARPWLPEPKPFESLRAFYIRTGPQFLEWCISSNRDARGKYLKKAAFDMCEGRFWERREHVRLAEDQLESLSGAGDVIEKDLTKTEKRR</sequence>
<name>A0A4P9ZA54_9ASCO</name>
<evidence type="ECO:0000313" key="3">
    <source>
        <dbReference type="EMBL" id="RKP29468.1"/>
    </source>
</evidence>
<dbReference type="Pfam" id="PF13422">
    <property type="entry name" value="DUF4110"/>
    <property type="match status" value="1"/>
</dbReference>
<reference evidence="4" key="1">
    <citation type="journal article" date="2018" name="Nat. Microbiol.">
        <title>Leveraging single-cell genomics to expand the fungal tree of life.</title>
        <authorList>
            <person name="Ahrendt S.R."/>
            <person name="Quandt C.A."/>
            <person name="Ciobanu D."/>
            <person name="Clum A."/>
            <person name="Salamov A."/>
            <person name="Andreopoulos B."/>
            <person name="Cheng J.F."/>
            <person name="Woyke T."/>
            <person name="Pelin A."/>
            <person name="Henrissat B."/>
            <person name="Reynolds N.K."/>
            <person name="Benny G.L."/>
            <person name="Smith M.E."/>
            <person name="James T.Y."/>
            <person name="Grigoriev I.V."/>
        </authorList>
    </citation>
    <scope>NUCLEOTIDE SEQUENCE [LARGE SCALE GENOMIC DNA]</scope>
    <source>
        <strain evidence="4">Baker2002</strain>
    </source>
</reference>